<dbReference type="OrthoDB" id="10504942at2759"/>
<sequence>MNATQVIKNELALLSKLYYKSKNQFKSSELLNRINEVRKLGNKFQIANSEYIKLRLQNACINLYIAASSYFKMGHFVKFSLLLFGISSRIYSFLEFNFVYKDEIDDIFGDL</sequence>
<dbReference type="AlphaFoldDB" id="A0A0F9WHQ6"/>
<dbReference type="VEuPathDB" id="MicrosporidiaDB:G9O61_00g018120"/>
<dbReference type="RefSeq" id="XP_024331882.1">
    <property type="nucleotide sequence ID" value="XM_024476098.1"/>
</dbReference>
<accession>A0A0F9WHQ6</accession>
<evidence type="ECO:0000313" key="1">
    <source>
        <dbReference type="EMBL" id="KKO76140.1"/>
    </source>
</evidence>
<dbReference type="GeneID" id="36321048"/>
<evidence type="ECO:0000313" key="2">
    <source>
        <dbReference type="Proteomes" id="UP000034350"/>
    </source>
</evidence>
<dbReference type="VEuPathDB" id="MicrosporidiaDB:AAJ76_600040938"/>
<name>A0A0F9WHQ6_9MICR</name>
<gene>
    <name evidence="1" type="ORF">AAJ76_600040938</name>
</gene>
<reference evidence="1 2" key="1">
    <citation type="journal article" date="2015" name="Environ. Microbiol.">
        <title>Genome analyses suggest the presence of polyploidy and recent human-driven expansions in eight global populations of the honeybee pathogen Nosema ceranae.</title>
        <authorList>
            <person name="Pelin A."/>
            <person name="Selman M."/>
            <person name="Aris-Brosou S."/>
            <person name="Farinelli L."/>
            <person name="Corradi N."/>
        </authorList>
    </citation>
    <scope>NUCLEOTIDE SEQUENCE [LARGE SCALE GENOMIC DNA]</scope>
    <source>
        <strain evidence="1 2">PA08 1199</strain>
    </source>
</reference>
<comment type="caution">
    <text evidence="1">The sequence shown here is derived from an EMBL/GenBank/DDBJ whole genome shotgun (WGS) entry which is preliminary data.</text>
</comment>
<protein>
    <submittedName>
        <fullName evidence="1">Uncharacterized protein</fullName>
    </submittedName>
</protein>
<organism evidence="1 2">
    <name type="scientific">Vairimorpha ceranae</name>
    <dbReference type="NCBI Taxonomy" id="40302"/>
    <lineage>
        <taxon>Eukaryota</taxon>
        <taxon>Fungi</taxon>
        <taxon>Fungi incertae sedis</taxon>
        <taxon>Microsporidia</taxon>
        <taxon>Nosematidae</taxon>
        <taxon>Vairimorpha</taxon>
    </lineage>
</organism>
<dbReference type="Proteomes" id="UP000034350">
    <property type="component" value="Unassembled WGS sequence"/>
</dbReference>
<dbReference type="EMBL" id="JPQZ01000006">
    <property type="protein sequence ID" value="KKO76140.1"/>
    <property type="molecule type" value="Genomic_DNA"/>
</dbReference>
<keyword evidence="2" id="KW-1185">Reference proteome</keyword>
<proteinExistence type="predicted"/>